<keyword evidence="1" id="KW-0547">Nucleotide-binding</keyword>
<accession>A0A5C1YCT7</accession>
<organism evidence="1 2">
    <name type="scientific">Agromyces intestinalis</name>
    <dbReference type="NCBI Taxonomy" id="2592652"/>
    <lineage>
        <taxon>Bacteria</taxon>
        <taxon>Bacillati</taxon>
        <taxon>Actinomycetota</taxon>
        <taxon>Actinomycetes</taxon>
        <taxon>Micrococcales</taxon>
        <taxon>Microbacteriaceae</taxon>
        <taxon>Agromyces</taxon>
    </lineage>
</organism>
<evidence type="ECO:0000313" key="2">
    <source>
        <dbReference type="Proteomes" id="UP000324678"/>
    </source>
</evidence>
<dbReference type="AlphaFoldDB" id="A0A5C1YCT7"/>
<dbReference type="SUPFAM" id="SSF52540">
    <property type="entry name" value="P-loop containing nucleoside triphosphate hydrolases"/>
    <property type="match status" value="1"/>
</dbReference>
<dbReference type="RefSeq" id="WP_149159452.1">
    <property type="nucleotide sequence ID" value="NZ_CP043505.1"/>
</dbReference>
<protein>
    <submittedName>
        <fullName evidence="1">ATP-binding protein</fullName>
    </submittedName>
</protein>
<gene>
    <name evidence="1" type="ORF">FLP10_02620</name>
</gene>
<dbReference type="PANTHER" id="PTHR37807">
    <property type="entry name" value="OS07G0160300 PROTEIN"/>
    <property type="match status" value="1"/>
</dbReference>
<keyword evidence="2" id="KW-1185">Reference proteome</keyword>
<dbReference type="EMBL" id="CP043505">
    <property type="protein sequence ID" value="QEO13428.1"/>
    <property type="molecule type" value="Genomic_DNA"/>
</dbReference>
<dbReference type="InterPro" id="IPR027417">
    <property type="entry name" value="P-loop_NTPase"/>
</dbReference>
<dbReference type="KEGG" id="ail:FLP10_02620"/>
<sequence>MQGEQPIDRQFGDLSVTRLIVMAGLPGAGKSTIGEIVGARLGAAVVSVDPIESAILTAGIDADQPTGLAAYLVAETMAEAVLQAGKSVIVDAVNAVEGARLQWRGLAERTGAVLRVVEVVCTDEDVHKERLAKRVRDLPHLDELTWRAVEQSVEGYERWIGSTAAMPRVTLDSVEPLGVNVDAAVRFITGA</sequence>
<dbReference type="GO" id="GO:0005524">
    <property type="term" value="F:ATP binding"/>
    <property type="evidence" value="ECO:0007669"/>
    <property type="project" value="UniProtKB-KW"/>
</dbReference>
<name>A0A5C1YCT7_9MICO</name>
<dbReference type="OrthoDB" id="3819922at2"/>
<dbReference type="PANTHER" id="PTHR37807:SF3">
    <property type="entry name" value="OS07G0160300 PROTEIN"/>
    <property type="match status" value="1"/>
</dbReference>
<dbReference type="Proteomes" id="UP000324678">
    <property type="component" value="Chromosome"/>
</dbReference>
<evidence type="ECO:0000313" key="1">
    <source>
        <dbReference type="EMBL" id="QEO13428.1"/>
    </source>
</evidence>
<proteinExistence type="predicted"/>
<keyword evidence="1" id="KW-0067">ATP-binding</keyword>
<dbReference type="Gene3D" id="3.40.50.300">
    <property type="entry name" value="P-loop containing nucleotide triphosphate hydrolases"/>
    <property type="match status" value="1"/>
</dbReference>
<dbReference type="Pfam" id="PF13671">
    <property type="entry name" value="AAA_33"/>
    <property type="match status" value="1"/>
</dbReference>
<reference evidence="1 2" key="1">
    <citation type="submission" date="2019-09" db="EMBL/GenBank/DDBJ databases">
        <title>Genome sequencing of strain KACC 19306.</title>
        <authorList>
            <person name="Heo J."/>
            <person name="Kim S.-J."/>
            <person name="Kim J.-S."/>
            <person name="Hong S.-B."/>
            <person name="Kwon S.-W."/>
        </authorList>
    </citation>
    <scope>NUCLEOTIDE SEQUENCE [LARGE SCALE GENOMIC DNA]</scope>
    <source>
        <strain evidence="1 2">KACC 19306</strain>
    </source>
</reference>